<sequence length="96" mass="10354">MGDASTICDAFATIRNGFDALSKCTPNPAILDMPVPPDDTSTWGRALFGGIFTINDTCHSLKTDIAALKTDVTGLKAQVAQVELQTMQQLIDTFYK</sequence>
<dbReference type="Gene3D" id="1.20.5.190">
    <property type="match status" value="1"/>
</dbReference>
<evidence type="ECO:0000313" key="1">
    <source>
        <dbReference type="EMBL" id="KLT40129.1"/>
    </source>
</evidence>
<keyword evidence="2" id="KW-1185">Reference proteome</keyword>
<protein>
    <submittedName>
        <fullName evidence="1">Uncharacterized protein</fullName>
    </submittedName>
</protein>
<proteinExistence type="predicted"/>
<evidence type="ECO:0000313" key="2">
    <source>
        <dbReference type="Proteomes" id="UP000053611"/>
    </source>
</evidence>
<dbReference type="GeneID" id="28984638"/>
<name>A0A0J1AXT6_9TREE</name>
<dbReference type="RefSeq" id="XP_018276620.1">
    <property type="nucleotide sequence ID" value="XM_018424035.1"/>
</dbReference>
<dbReference type="AlphaFoldDB" id="A0A0J1AXT6"/>
<dbReference type="EMBL" id="KQ087241">
    <property type="protein sequence ID" value="KLT40129.1"/>
    <property type="molecule type" value="Genomic_DNA"/>
</dbReference>
<organism evidence="1 2">
    <name type="scientific">Cutaneotrichosporon oleaginosum</name>
    <dbReference type="NCBI Taxonomy" id="879819"/>
    <lineage>
        <taxon>Eukaryota</taxon>
        <taxon>Fungi</taxon>
        <taxon>Dikarya</taxon>
        <taxon>Basidiomycota</taxon>
        <taxon>Agaricomycotina</taxon>
        <taxon>Tremellomycetes</taxon>
        <taxon>Trichosporonales</taxon>
        <taxon>Trichosporonaceae</taxon>
        <taxon>Cutaneotrichosporon</taxon>
    </lineage>
</organism>
<accession>A0A0J1AXT6</accession>
<gene>
    <name evidence="1" type="ORF">CC85DRAFT_287835</name>
</gene>
<dbReference type="Proteomes" id="UP000053611">
    <property type="component" value="Unassembled WGS sequence"/>
</dbReference>
<reference evidence="1 2" key="1">
    <citation type="submission" date="2015-03" db="EMBL/GenBank/DDBJ databases">
        <title>Genomics and transcriptomics of the oil-accumulating basidiomycete yeast T. oleaginosus allow insights into substrate utilization and the diverse evolutionary trajectories of mating systems in fungi.</title>
        <authorList>
            <consortium name="DOE Joint Genome Institute"/>
            <person name="Kourist R."/>
            <person name="Kracht O."/>
            <person name="Bracharz F."/>
            <person name="Lipzen A."/>
            <person name="Nolan M."/>
            <person name="Ohm R."/>
            <person name="Grigoriev I."/>
            <person name="Sun S."/>
            <person name="Heitman J."/>
            <person name="Bruck T."/>
            <person name="Nowrousian M."/>
        </authorList>
    </citation>
    <scope>NUCLEOTIDE SEQUENCE [LARGE SCALE GENOMIC DNA]</scope>
    <source>
        <strain evidence="1 2">IBC0246</strain>
    </source>
</reference>